<evidence type="ECO:0000313" key="3">
    <source>
        <dbReference type="Proteomes" id="UP000192477"/>
    </source>
</evidence>
<feature type="transmembrane region" description="Helical" evidence="1">
    <location>
        <begin position="237"/>
        <end position="259"/>
    </location>
</feature>
<feature type="transmembrane region" description="Helical" evidence="1">
    <location>
        <begin position="9"/>
        <end position="29"/>
    </location>
</feature>
<keyword evidence="1" id="KW-1133">Transmembrane helix</keyword>
<organism evidence="2 3">
    <name type="scientific">Enterococcus villorum</name>
    <dbReference type="NCBI Taxonomy" id="112904"/>
    <lineage>
        <taxon>Bacteria</taxon>
        <taxon>Bacillati</taxon>
        <taxon>Bacillota</taxon>
        <taxon>Bacilli</taxon>
        <taxon>Lactobacillales</taxon>
        <taxon>Enterococcaceae</taxon>
        <taxon>Enterococcus</taxon>
    </lineage>
</organism>
<keyword evidence="1" id="KW-0472">Membrane</keyword>
<evidence type="ECO:0000256" key="1">
    <source>
        <dbReference type="SAM" id="Phobius"/>
    </source>
</evidence>
<evidence type="ECO:0000313" key="2">
    <source>
        <dbReference type="EMBL" id="OQO71416.1"/>
    </source>
</evidence>
<sequence>MFFKIRKNVIFFCIVITCLFLAYATYMFYTEFHALDPSANVGLLLFYNLQSAGMYFVYVLVLLLIASNSVGLSNLMDYKTKFVLFEFLREKSIEKTILKQLKGNFIFSFMVSLLLKLVYLLYIHLFLRPIDLSIPLAGSYDQSLVPGIIMNLLFYLLLSSIGFGIFSVFLQLIGLFIKNDYVFRGLGIVIGILLIIGPAVLGSLSDQLAFLSNVLFLPMLITPGIDTLPIVSQYPPIFVVGASLLIYAFITILLAWLWIRKVEKYDI</sequence>
<feature type="transmembrane region" description="Helical" evidence="1">
    <location>
        <begin position="105"/>
        <end position="127"/>
    </location>
</feature>
<proteinExistence type="predicted"/>
<reference evidence="2 3" key="1">
    <citation type="journal article" date="2017" name="BMC Microbiol.">
        <title>Comparative genomics of Enterococcus spp. isolated from bovine feces.</title>
        <authorList>
            <person name="Beukers A.G."/>
            <person name="Zaheer R."/>
            <person name="Goji N."/>
            <person name="Amoako K.K."/>
            <person name="Chaves A.V."/>
            <person name="Ward M.P."/>
            <person name="McAllister T.A."/>
        </authorList>
    </citation>
    <scope>NUCLEOTIDE SEQUENCE [LARGE SCALE GENOMIC DNA]</scope>
    <source>
        <strain evidence="2 3">F1129D 143</strain>
    </source>
</reference>
<dbReference type="Proteomes" id="UP000192477">
    <property type="component" value="Unassembled WGS sequence"/>
</dbReference>
<dbReference type="EMBL" id="MJEA01000001">
    <property type="protein sequence ID" value="OQO71416.1"/>
    <property type="molecule type" value="Genomic_DNA"/>
</dbReference>
<keyword evidence="1" id="KW-0812">Transmembrane</keyword>
<name>A0A1V8YGH8_9ENTE</name>
<protein>
    <submittedName>
        <fullName evidence="2">Uncharacterized protein</fullName>
    </submittedName>
</protein>
<feature type="transmembrane region" description="Helical" evidence="1">
    <location>
        <begin position="181"/>
        <end position="201"/>
    </location>
</feature>
<dbReference type="STRING" id="112904.BH747_00870"/>
<dbReference type="RefSeq" id="WP_081181497.1">
    <property type="nucleotide sequence ID" value="NZ_MJEA01000001.1"/>
</dbReference>
<accession>A0A1V8YGH8</accession>
<feature type="transmembrane region" description="Helical" evidence="1">
    <location>
        <begin position="41"/>
        <end position="66"/>
    </location>
</feature>
<comment type="caution">
    <text evidence="2">The sequence shown here is derived from an EMBL/GenBank/DDBJ whole genome shotgun (WGS) entry which is preliminary data.</text>
</comment>
<feature type="transmembrane region" description="Helical" evidence="1">
    <location>
        <begin position="147"/>
        <end position="169"/>
    </location>
</feature>
<dbReference type="AlphaFoldDB" id="A0A1V8YGH8"/>
<gene>
    <name evidence="2" type="ORF">BH747_00870</name>
</gene>